<evidence type="ECO:0000256" key="1">
    <source>
        <dbReference type="ARBA" id="ARBA00022801"/>
    </source>
</evidence>
<sequence length="218" mass="22616">MPGAERRRDRRPGAALLPGAVARLLPAAGVRPPSSAVARLLPVAVLLVLVSACGAAGPAPRDAAPATSLPSGAGVAAPTSVRIPAIGVDEHALVRLGVAADGTAQVPQDHDRVGWFDRGGAPGPTVLMGHVDSRDGPAVFYDLRDLQPGDVIEVGRDDGTVGRYVVERTRQMPKDDFPTFDVFGAAAPELLRLVTCAGGFDRGERSYTDNLVVHARPA</sequence>
<reference evidence="2 3" key="1">
    <citation type="submission" date="2016-10" db="EMBL/GenBank/DDBJ databases">
        <authorList>
            <person name="de Groot N.N."/>
        </authorList>
    </citation>
    <scope>NUCLEOTIDE SEQUENCE [LARGE SCALE GENOMIC DNA]</scope>
    <source>
        <strain evidence="2 3">CGMCC 4.1877</strain>
    </source>
</reference>
<dbReference type="GO" id="GO:0016787">
    <property type="term" value="F:hydrolase activity"/>
    <property type="evidence" value="ECO:0007669"/>
    <property type="project" value="UniProtKB-KW"/>
</dbReference>
<gene>
    <name evidence="2" type="ORF">SAMN05216207_104346</name>
</gene>
<dbReference type="OrthoDB" id="525039at2"/>
<dbReference type="EMBL" id="FOUY01000043">
    <property type="protein sequence ID" value="SFO31373.1"/>
    <property type="molecule type" value="Genomic_DNA"/>
</dbReference>
<proteinExistence type="predicted"/>
<name>A0A1I5G6B1_PSUAM</name>
<protein>
    <submittedName>
        <fullName evidence="2">Sortase family protein</fullName>
    </submittedName>
</protein>
<accession>A0A1I5G6B1</accession>
<dbReference type="SUPFAM" id="SSF63817">
    <property type="entry name" value="Sortase"/>
    <property type="match status" value="1"/>
</dbReference>
<evidence type="ECO:0000313" key="2">
    <source>
        <dbReference type="EMBL" id="SFO31373.1"/>
    </source>
</evidence>
<keyword evidence="3" id="KW-1185">Reference proteome</keyword>
<dbReference type="CDD" id="cd05829">
    <property type="entry name" value="Sortase_F"/>
    <property type="match status" value="1"/>
</dbReference>
<dbReference type="InterPro" id="IPR042001">
    <property type="entry name" value="Sortase_F"/>
</dbReference>
<dbReference type="InterPro" id="IPR023365">
    <property type="entry name" value="Sortase_dom-sf"/>
</dbReference>
<dbReference type="STRING" id="260086.SAMN05216207_104346"/>
<evidence type="ECO:0000313" key="3">
    <source>
        <dbReference type="Proteomes" id="UP000199614"/>
    </source>
</evidence>
<dbReference type="InterPro" id="IPR005754">
    <property type="entry name" value="Sortase"/>
</dbReference>
<dbReference type="RefSeq" id="WP_093353018.1">
    <property type="nucleotide sequence ID" value="NZ_FOUY01000043.1"/>
</dbReference>
<dbReference type="AlphaFoldDB" id="A0A1I5G6B1"/>
<dbReference type="Proteomes" id="UP000199614">
    <property type="component" value="Unassembled WGS sequence"/>
</dbReference>
<organism evidence="2 3">
    <name type="scientific">Pseudonocardia ammonioxydans</name>
    <dbReference type="NCBI Taxonomy" id="260086"/>
    <lineage>
        <taxon>Bacteria</taxon>
        <taxon>Bacillati</taxon>
        <taxon>Actinomycetota</taxon>
        <taxon>Actinomycetes</taxon>
        <taxon>Pseudonocardiales</taxon>
        <taxon>Pseudonocardiaceae</taxon>
        <taxon>Pseudonocardia</taxon>
    </lineage>
</organism>
<dbReference type="Pfam" id="PF04203">
    <property type="entry name" value="Sortase"/>
    <property type="match status" value="1"/>
</dbReference>
<keyword evidence="1" id="KW-0378">Hydrolase</keyword>
<dbReference type="Gene3D" id="2.40.260.10">
    <property type="entry name" value="Sortase"/>
    <property type="match status" value="1"/>
</dbReference>